<dbReference type="EMBL" id="KQ965773">
    <property type="protein sequence ID" value="KXS13881.1"/>
    <property type="molecule type" value="Genomic_DNA"/>
</dbReference>
<feature type="compositionally biased region" description="Basic and acidic residues" evidence="3">
    <location>
        <begin position="131"/>
        <end position="140"/>
    </location>
</feature>
<dbReference type="Pfam" id="PF00617">
    <property type="entry name" value="RasGEF"/>
    <property type="match status" value="1"/>
</dbReference>
<evidence type="ECO:0000259" key="4">
    <source>
        <dbReference type="PROSITE" id="PS50009"/>
    </source>
</evidence>
<feature type="compositionally biased region" description="Low complexity" evidence="3">
    <location>
        <begin position="189"/>
        <end position="207"/>
    </location>
</feature>
<dbReference type="STRING" id="1344416.A0A139AAN2"/>
<dbReference type="AlphaFoldDB" id="A0A139AAN2"/>
<dbReference type="SMART" id="SM00147">
    <property type="entry name" value="RasGEF"/>
    <property type="match status" value="1"/>
</dbReference>
<dbReference type="PANTHER" id="PTHR23113">
    <property type="entry name" value="GUANINE NUCLEOTIDE EXCHANGE FACTOR"/>
    <property type="match status" value="1"/>
</dbReference>
<protein>
    <submittedName>
        <fullName evidence="5">Ras GEF</fullName>
    </submittedName>
</protein>
<dbReference type="InterPro" id="IPR023578">
    <property type="entry name" value="Ras_GEF_dom_sf"/>
</dbReference>
<dbReference type="InterPro" id="IPR001895">
    <property type="entry name" value="RASGEF_cat_dom"/>
</dbReference>
<feature type="compositionally biased region" description="Polar residues" evidence="3">
    <location>
        <begin position="168"/>
        <end position="182"/>
    </location>
</feature>
<dbReference type="PROSITE" id="PS50009">
    <property type="entry name" value="RASGEF_CAT"/>
    <property type="match status" value="1"/>
</dbReference>
<evidence type="ECO:0000256" key="3">
    <source>
        <dbReference type="SAM" id="MobiDB-lite"/>
    </source>
</evidence>
<dbReference type="GO" id="GO:0005085">
    <property type="term" value="F:guanyl-nucleotide exchange factor activity"/>
    <property type="evidence" value="ECO:0007669"/>
    <property type="project" value="UniProtKB-KW"/>
</dbReference>
<evidence type="ECO:0000256" key="2">
    <source>
        <dbReference type="PROSITE-ProRule" id="PRU00168"/>
    </source>
</evidence>
<dbReference type="InterPro" id="IPR036964">
    <property type="entry name" value="RASGEF_cat_dom_sf"/>
</dbReference>
<dbReference type="GO" id="GO:0005886">
    <property type="term" value="C:plasma membrane"/>
    <property type="evidence" value="ECO:0007669"/>
    <property type="project" value="TreeGrafter"/>
</dbReference>
<proteinExistence type="predicted"/>
<dbReference type="InterPro" id="IPR008937">
    <property type="entry name" value="Ras-like_GEF"/>
</dbReference>
<evidence type="ECO:0000313" key="6">
    <source>
        <dbReference type="Proteomes" id="UP000070544"/>
    </source>
</evidence>
<feature type="region of interest" description="Disordered" evidence="3">
    <location>
        <begin position="168"/>
        <end position="228"/>
    </location>
</feature>
<feature type="domain" description="Ras-GEF" evidence="4">
    <location>
        <begin position="452"/>
        <end position="685"/>
    </location>
</feature>
<dbReference type="SUPFAM" id="SSF48366">
    <property type="entry name" value="Ras GEF"/>
    <property type="match status" value="1"/>
</dbReference>
<accession>A0A139AAN2</accession>
<dbReference type="Proteomes" id="UP000070544">
    <property type="component" value="Unassembled WGS sequence"/>
</dbReference>
<sequence length="685" mass="77354">MQNVPSSHPELGSSHSREALKAYGDYRLPKSKVSLKKFRGLMKSVKDIAPRFGISQTMEDVADSLASSWGNAFKPIDQGRSSPRSHNVNVNKPLPLTPLPNIMTSSHFSLAFIDRVFQEAEQADLLQGARPDMDDSRDSGDSENPGAFPHFTGSSNALIDGALTSSPIEESDESMVTSTAHSAASLEVESPGHSQELSSSSESEFPSFARPRKLTTANHPLRRNQYRQARRISDVAHVRECDATDEADHRDAVIQVEIQPNEQDIEGSSMYVRVARTTELDAILSSICEARSMPNEEYTFVIPGIPVAELDRNIQYVLERCGGTTFIVTKGTRSYSTRIVCEEGEDVMIVREEGEHEVVMAGTVPKLVEQITPEDEDKTDPPLLRLVGEFLDALQEYRGSPHLPLDFTEECTRLRAIMEEQIKLYTKHELNRSLDHKVKVLPGLREFFLGISPEDLAKQLCLFNHRLFRNVNPTEYLDFIWKLNVPEDSPTGMSPILSVFVERFNRESLWVATVICSVAEERTRRRMLKKFVWTAKCCAELNNFFSAFAILGGLNHAAVRRLKRTRDIGDKYVQAVAELDMLCDPSRNMKRYRERLAACTPPAIPFIALFFKDLTFLNDGNKSHVDSMVNFDKLRMMAAWVNEVRRFAESEYSYDEVVEVRNYIACLPVVDDPKKLMQMSSALER</sequence>
<dbReference type="PANTHER" id="PTHR23113:SF356">
    <property type="entry name" value="FI05912P-RELATED"/>
    <property type="match status" value="1"/>
</dbReference>
<organism evidence="5 6">
    <name type="scientific">Gonapodya prolifera (strain JEL478)</name>
    <name type="common">Monoblepharis prolifera</name>
    <dbReference type="NCBI Taxonomy" id="1344416"/>
    <lineage>
        <taxon>Eukaryota</taxon>
        <taxon>Fungi</taxon>
        <taxon>Fungi incertae sedis</taxon>
        <taxon>Chytridiomycota</taxon>
        <taxon>Chytridiomycota incertae sedis</taxon>
        <taxon>Monoblepharidomycetes</taxon>
        <taxon>Monoblepharidales</taxon>
        <taxon>Gonapodyaceae</taxon>
        <taxon>Gonapodya</taxon>
    </lineage>
</organism>
<keyword evidence="6" id="KW-1185">Reference proteome</keyword>
<dbReference type="GO" id="GO:0007265">
    <property type="term" value="P:Ras protein signal transduction"/>
    <property type="evidence" value="ECO:0007669"/>
    <property type="project" value="TreeGrafter"/>
</dbReference>
<keyword evidence="1 2" id="KW-0344">Guanine-nucleotide releasing factor</keyword>
<dbReference type="Gene3D" id="1.10.840.10">
    <property type="entry name" value="Ras guanine-nucleotide exchange factors catalytic domain"/>
    <property type="match status" value="1"/>
</dbReference>
<feature type="region of interest" description="Disordered" evidence="3">
    <location>
        <begin position="128"/>
        <end position="156"/>
    </location>
</feature>
<evidence type="ECO:0000256" key="1">
    <source>
        <dbReference type="ARBA" id="ARBA00022658"/>
    </source>
</evidence>
<dbReference type="CDD" id="cd00155">
    <property type="entry name" value="RasGEF"/>
    <property type="match status" value="1"/>
</dbReference>
<evidence type="ECO:0000313" key="5">
    <source>
        <dbReference type="EMBL" id="KXS13881.1"/>
    </source>
</evidence>
<name>A0A139AAN2_GONPJ</name>
<dbReference type="OrthoDB" id="546434at2759"/>
<gene>
    <name evidence="5" type="ORF">M427DRAFT_33543</name>
</gene>
<reference evidence="5 6" key="1">
    <citation type="journal article" date="2015" name="Genome Biol. Evol.">
        <title>Phylogenomic analyses indicate that early fungi evolved digesting cell walls of algal ancestors of land plants.</title>
        <authorList>
            <person name="Chang Y."/>
            <person name="Wang S."/>
            <person name="Sekimoto S."/>
            <person name="Aerts A.L."/>
            <person name="Choi C."/>
            <person name="Clum A."/>
            <person name="LaButti K.M."/>
            <person name="Lindquist E.A."/>
            <person name="Yee Ngan C."/>
            <person name="Ohm R.A."/>
            <person name="Salamov A.A."/>
            <person name="Grigoriev I.V."/>
            <person name="Spatafora J.W."/>
            <person name="Berbee M.L."/>
        </authorList>
    </citation>
    <scope>NUCLEOTIDE SEQUENCE [LARGE SCALE GENOMIC DNA]</scope>
    <source>
        <strain evidence="5 6">JEL478</strain>
    </source>
</reference>